<organism evidence="1 2">
    <name type="scientific">Armillaria tabescens</name>
    <name type="common">Ringless honey mushroom</name>
    <name type="synonym">Agaricus tabescens</name>
    <dbReference type="NCBI Taxonomy" id="1929756"/>
    <lineage>
        <taxon>Eukaryota</taxon>
        <taxon>Fungi</taxon>
        <taxon>Dikarya</taxon>
        <taxon>Basidiomycota</taxon>
        <taxon>Agaricomycotina</taxon>
        <taxon>Agaricomycetes</taxon>
        <taxon>Agaricomycetidae</taxon>
        <taxon>Agaricales</taxon>
        <taxon>Marasmiineae</taxon>
        <taxon>Physalacriaceae</taxon>
        <taxon>Desarmillaria</taxon>
    </lineage>
</organism>
<evidence type="ECO:0000313" key="2">
    <source>
        <dbReference type="Proteomes" id="UP001175211"/>
    </source>
</evidence>
<dbReference type="RefSeq" id="XP_060329081.1">
    <property type="nucleotide sequence ID" value="XM_060482655.1"/>
</dbReference>
<dbReference type="AlphaFoldDB" id="A0AA39K6P5"/>
<dbReference type="GeneID" id="85366203"/>
<dbReference type="Proteomes" id="UP001175211">
    <property type="component" value="Unassembled WGS sequence"/>
</dbReference>
<keyword evidence="2" id="KW-1185">Reference proteome</keyword>
<gene>
    <name evidence="1" type="ORF">EV420DRAFT_577909</name>
</gene>
<comment type="caution">
    <text evidence="1">The sequence shown here is derived from an EMBL/GenBank/DDBJ whole genome shotgun (WGS) entry which is preliminary data.</text>
</comment>
<accession>A0AA39K6P5</accession>
<dbReference type="EMBL" id="JAUEPS010000025">
    <property type="protein sequence ID" value="KAK0455571.1"/>
    <property type="molecule type" value="Genomic_DNA"/>
</dbReference>
<name>A0AA39K6P5_ARMTA</name>
<evidence type="ECO:0000313" key="1">
    <source>
        <dbReference type="EMBL" id="KAK0455571.1"/>
    </source>
</evidence>
<reference evidence="1" key="1">
    <citation type="submission" date="2023-06" db="EMBL/GenBank/DDBJ databases">
        <authorList>
            <consortium name="Lawrence Berkeley National Laboratory"/>
            <person name="Ahrendt S."/>
            <person name="Sahu N."/>
            <person name="Indic B."/>
            <person name="Wong-Bajracharya J."/>
            <person name="Merenyi Z."/>
            <person name="Ke H.-M."/>
            <person name="Monk M."/>
            <person name="Kocsube S."/>
            <person name="Drula E."/>
            <person name="Lipzen A."/>
            <person name="Balint B."/>
            <person name="Henrissat B."/>
            <person name="Andreopoulos B."/>
            <person name="Martin F.M."/>
            <person name="Harder C.B."/>
            <person name="Rigling D."/>
            <person name="Ford K.L."/>
            <person name="Foster G.D."/>
            <person name="Pangilinan J."/>
            <person name="Papanicolaou A."/>
            <person name="Barry K."/>
            <person name="LaButti K."/>
            <person name="Viragh M."/>
            <person name="Koriabine M."/>
            <person name="Yan M."/>
            <person name="Riley R."/>
            <person name="Champramary S."/>
            <person name="Plett K.L."/>
            <person name="Tsai I.J."/>
            <person name="Slot J."/>
            <person name="Sipos G."/>
            <person name="Plett J."/>
            <person name="Nagy L.G."/>
            <person name="Grigoriev I.V."/>
        </authorList>
    </citation>
    <scope>NUCLEOTIDE SEQUENCE</scope>
    <source>
        <strain evidence="1">CCBAS 213</strain>
    </source>
</reference>
<dbReference type="Gene3D" id="3.90.1410.10">
    <property type="entry name" value="set domain protein methyltransferase, domain 1"/>
    <property type="match status" value="1"/>
</dbReference>
<protein>
    <submittedName>
        <fullName evidence="1">Uncharacterized protein</fullName>
    </submittedName>
</protein>
<sequence>MGFHVFPPSERGRGAVALHDIPVRSVGLYNNLYLNFFQEGHTLFTIPRSLVISTRTSLLPAHIGPDEWKSRQLERGWSGLILCMMYISREEGNSDSTNQGHYKT</sequence>
<proteinExistence type="predicted"/>